<dbReference type="GO" id="GO:0004475">
    <property type="term" value="F:mannose-1-phosphate guanylyltransferase (GTP) activity"/>
    <property type="evidence" value="ECO:0007669"/>
    <property type="project" value="UniProtKB-EC"/>
</dbReference>
<dbReference type="AlphaFoldDB" id="A0A6J4UN84"/>
<dbReference type="GO" id="GO:0005525">
    <property type="term" value="F:GTP binding"/>
    <property type="evidence" value="ECO:0007669"/>
    <property type="project" value="UniProtKB-KW"/>
</dbReference>
<dbReference type="PANTHER" id="PTHR46390">
    <property type="entry name" value="MANNOSE-1-PHOSPHATE GUANYLYLTRANSFERASE"/>
    <property type="match status" value="1"/>
</dbReference>
<evidence type="ECO:0000259" key="9">
    <source>
        <dbReference type="Pfam" id="PF22640"/>
    </source>
</evidence>
<gene>
    <name evidence="10" type="ORF">AVDCRST_MAG18-410</name>
</gene>
<dbReference type="EC" id="2.7.7.13" evidence="2"/>
<comment type="catalytic activity">
    <reaction evidence="7">
        <text>alpha-D-mannose 1-phosphate + GTP + H(+) = GDP-alpha-D-mannose + diphosphate</text>
        <dbReference type="Rhea" id="RHEA:15229"/>
        <dbReference type="ChEBI" id="CHEBI:15378"/>
        <dbReference type="ChEBI" id="CHEBI:33019"/>
        <dbReference type="ChEBI" id="CHEBI:37565"/>
        <dbReference type="ChEBI" id="CHEBI:57527"/>
        <dbReference type="ChEBI" id="CHEBI:58409"/>
        <dbReference type="EC" id="2.7.7.13"/>
    </reaction>
</comment>
<dbReference type="InterPro" id="IPR054566">
    <property type="entry name" value="ManC/GMP-like_b-helix"/>
</dbReference>
<dbReference type="Gene3D" id="3.90.550.10">
    <property type="entry name" value="Spore Coat Polysaccharide Biosynthesis Protein SpsA, Chain A"/>
    <property type="match status" value="1"/>
</dbReference>
<name>A0A6J4UN84_9BACT</name>
<evidence type="ECO:0000256" key="4">
    <source>
        <dbReference type="ARBA" id="ARBA00022695"/>
    </source>
</evidence>
<dbReference type="InterPro" id="IPR051161">
    <property type="entry name" value="Mannose-6P_isomerase_type2"/>
</dbReference>
<evidence type="ECO:0000259" key="8">
    <source>
        <dbReference type="Pfam" id="PF00483"/>
    </source>
</evidence>
<evidence type="ECO:0000256" key="7">
    <source>
        <dbReference type="ARBA" id="ARBA00047343"/>
    </source>
</evidence>
<feature type="domain" description="Nucleotidyl transferase" evidence="8">
    <location>
        <begin position="4"/>
        <end position="279"/>
    </location>
</feature>
<dbReference type="CDD" id="cd02509">
    <property type="entry name" value="GDP-M1P_Guanylyltransferase"/>
    <property type="match status" value="1"/>
</dbReference>
<keyword evidence="3 10" id="KW-0808">Transferase</keyword>
<dbReference type="FunFam" id="3.90.550.10:FF:000046">
    <property type="entry name" value="Mannose-1-phosphate guanylyltransferase (GDP)"/>
    <property type="match status" value="1"/>
</dbReference>
<dbReference type="SUPFAM" id="SSF159283">
    <property type="entry name" value="Guanosine diphospho-D-mannose pyrophosphorylase/mannose-6-phosphate isomerase linker domain"/>
    <property type="match status" value="1"/>
</dbReference>
<comment type="similarity">
    <text evidence="1">Belongs to the mannose-6-phosphate isomerase type 2 family.</text>
</comment>
<proteinExistence type="inferred from homology"/>
<keyword evidence="6" id="KW-0342">GTP-binding</keyword>
<feature type="domain" description="MannoseP isomerase/GMP-like beta-helix" evidence="9">
    <location>
        <begin position="298"/>
        <end position="351"/>
    </location>
</feature>
<evidence type="ECO:0000256" key="3">
    <source>
        <dbReference type="ARBA" id="ARBA00022679"/>
    </source>
</evidence>
<evidence type="ECO:0000256" key="1">
    <source>
        <dbReference type="ARBA" id="ARBA00006115"/>
    </source>
</evidence>
<sequence length="361" mass="38555">MYVVIPAGGSGTRLWPLSRAAYPKFLHPLTGDSRTLIQSTIDRLASLAPPERTFVVTGGAHVAAIARQLPDLPAANILVEPSPRDSAAAIGLAAAIIARRDPGAIMGSFHADHLVRDEELFRETVRLAERAAREGYLMTIGIAPTAPETGYGYIRWGEALAVAGTFLVQQFKEKPSRPVAEGWLAEGGYLWNSGMFVWRCDALLDELARQQPELHAGLVAIAAAWDTPGGEEALAAIWPTLPKVPIDIAVMEGAATVGRVGTVPGHFGWNDIGDWHTIGEVLGQGRGGNVVLGGDTARHLAVDTDNVLIVPSGERIIATLGVRDIVIVDTPDAVLVCARERAQDVKKLVDLLKEQGRSPHL</sequence>
<dbReference type="InterPro" id="IPR029044">
    <property type="entry name" value="Nucleotide-diphossugar_trans"/>
</dbReference>
<reference evidence="10" key="1">
    <citation type="submission" date="2020-02" db="EMBL/GenBank/DDBJ databases">
        <authorList>
            <person name="Meier V. D."/>
        </authorList>
    </citation>
    <scope>NUCLEOTIDE SEQUENCE</scope>
    <source>
        <strain evidence="10">AVDCRST_MAG18</strain>
    </source>
</reference>
<keyword evidence="4 10" id="KW-0548">Nucleotidyltransferase</keyword>
<keyword evidence="5" id="KW-0547">Nucleotide-binding</keyword>
<dbReference type="Pfam" id="PF00483">
    <property type="entry name" value="NTP_transferase"/>
    <property type="match status" value="1"/>
</dbReference>
<dbReference type="PANTHER" id="PTHR46390:SF1">
    <property type="entry name" value="MANNOSE-1-PHOSPHATE GUANYLYLTRANSFERASE"/>
    <property type="match status" value="1"/>
</dbReference>
<evidence type="ECO:0000313" key="10">
    <source>
        <dbReference type="EMBL" id="CAA9552202.1"/>
    </source>
</evidence>
<dbReference type="InterPro" id="IPR049577">
    <property type="entry name" value="GMPP_N"/>
</dbReference>
<dbReference type="GO" id="GO:0009298">
    <property type="term" value="P:GDP-mannose biosynthetic process"/>
    <property type="evidence" value="ECO:0007669"/>
    <property type="project" value="TreeGrafter"/>
</dbReference>
<protein>
    <recommendedName>
        <fullName evidence="2">mannose-1-phosphate guanylyltransferase</fullName>
        <ecNumber evidence="2">2.7.7.13</ecNumber>
    </recommendedName>
</protein>
<dbReference type="EMBL" id="CADCWN010000027">
    <property type="protein sequence ID" value="CAA9552202.1"/>
    <property type="molecule type" value="Genomic_DNA"/>
</dbReference>
<dbReference type="Pfam" id="PF22640">
    <property type="entry name" value="ManC_GMP_beta-helix"/>
    <property type="match status" value="1"/>
</dbReference>
<dbReference type="InterPro" id="IPR005835">
    <property type="entry name" value="NTP_transferase_dom"/>
</dbReference>
<evidence type="ECO:0000256" key="2">
    <source>
        <dbReference type="ARBA" id="ARBA00012387"/>
    </source>
</evidence>
<evidence type="ECO:0000256" key="6">
    <source>
        <dbReference type="ARBA" id="ARBA00023134"/>
    </source>
</evidence>
<evidence type="ECO:0000256" key="5">
    <source>
        <dbReference type="ARBA" id="ARBA00022741"/>
    </source>
</evidence>
<organism evidence="10">
    <name type="scientific">uncultured Thermomicrobiales bacterium</name>
    <dbReference type="NCBI Taxonomy" id="1645740"/>
    <lineage>
        <taxon>Bacteria</taxon>
        <taxon>Pseudomonadati</taxon>
        <taxon>Thermomicrobiota</taxon>
        <taxon>Thermomicrobia</taxon>
        <taxon>Thermomicrobiales</taxon>
        <taxon>environmental samples</taxon>
    </lineage>
</organism>
<dbReference type="SUPFAM" id="SSF53448">
    <property type="entry name" value="Nucleotide-diphospho-sugar transferases"/>
    <property type="match status" value="1"/>
</dbReference>
<accession>A0A6J4UN84</accession>